<dbReference type="Pfam" id="PF00560">
    <property type="entry name" value="LRR_1"/>
    <property type="match status" value="4"/>
</dbReference>
<dbReference type="InterPro" id="IPR001611">
    <property type="entry name" value="Leu-rich_rpt"/>
</dbReference>
<dbReference type="SUPFAM" id="SSF56112">
    <property type="entry name" value="Protein kinase-like (PK-like)"/>
    <property type="match status" value="1"/>
</dbReference>
<evidence type="ECO:0000256" key="7">
    <source>
        <dbReference type="ARBA" id="ARBA00023136"/>
    </source>
</evidence>
<feature type="domain" description="Protein kinase" evidence="11">
    <location>
        <begin position="319"/>
        <end position="620"/>
    </location>
</feature>
<evidence type="ECO:0000256" key="6">
    <source>
        <dbReference type="ARBA" id="ARBA00022989"/>
    </source>
</evidence>
<dbReference type="GO" id="GO:0004672">
    <property type="term" value="F:protein kinase activity"/>
    <property type="evidence" value="ECO:0007669"/>
    <property type="project" value="InterPro"/>
</dbReference>
<keyword evidence="7 10" id="KW-0472">Membrane</keyword>
<dbReference type="GO" id="GO:0016020">
    <property type="term" value="C:membrane"/>
    <property type="evidence" value="ECO:0007669"/>
    <property type="project" value="UniProtKB-SubCell"/>
</dbReference>
<dbReference type="PANTHER" id="PTHR48007:SF8">
    <property type="entry name" value="RECEPTOR PROTEIN KINASE-LIKE PROTEIN ZAR1"/>
    <property type="match status" value="1"/>
</dbReference>
<dbReference type="InterPro" id="IPR000719">
    <property type="entry name" value="Prot_kinase_dom"/>
</dbReference>
<reference evidence="12" key="1">
    <citation type="submission" date="2020-06" db="EMBL/GenBank/DDBJ databases">
        <authorList>
            <person name="Li T."/>
            <person name="Hu X."/>
            <person name="Zhang T."/>
            <person name="Song X."/>
            <person name="Zhang H."/>
            <person name="Dai N."/>
            <person name="Sheng W."/>
            <person name="Hou X."/>
            <person name="Wei L."/>
        </authorList>
    </citation>
    <scope>NUCLEOTIDE SEQUENCE</scope>
    <source>
        <strain evidence="12">G01</strain>
        <tissue evidence="12">Leaf</tissue>
    </source>
</reference>
<dbReference type="InterPro" id="IPR046959">
    <property type="entry name" value="PRK1-6/SRF4-like"/>
</dbReference>
<keyword evidence="3 10" id="KW-0812">Transmembrane</keyword>
<evidence type="ECO:0000259" key="11">
    <source>
        <dbReference type="PROSITE" id="PS50011"/>
    </source>
</evidence>
<name>A0AAW2MUP6_9LAMI</name>
<evidence type="ECO:0000256" key="5">
    <source>
        <dbReference type="ARBA" id="ARBA00022737"/>
    </source>
</evidence>
<evidence type="ECO:0000256" key="8">
    <source>
        <dbReference type="ARBA" id="ARBA00023180"/>
    </source>
</evidence>
<dbReference type="InterPro" id="IPR013210">
    <property type="entry name" value="LRR_N_plant-typ"/>
</dbReference>
<gene>
    <name evidence="12" type="ORF">Sangu_1576800</name>
</gene>
<dbReference type="PROSITE" id="PS50011">
    <property type="entry name" value="PROTEIN_KINASE_DOM"/>
    <property type="match status" value="1"/>
</dbReference>
<sequence length="620" mass="67220">MKHSSTYVVVLNFLYFFTVCISFTSSVNSDGLSLLALKAAIAGDPTHVLVSWSGSDSTPCNWTGITCDPTYHKVTSISLSSKNLTGYIPSEIGALSFLTFLDLSHNSFSGPLPYDITTLQNLVHLDISSNNFNGSLPENLSNLTHLTGTLNLSYNAFSGEVPPSFGQFPVMVSLDLRHNNLTGKIPQVGSLLNQGPTAFSGNPYLCGFPLSNPCTVPAEAQNPRFLNNPENPGISSKGLLENRKIKSGLMAVSVVFGVSLVVGMVFASVWVVKRKWKMEEGKTVMENAMTEAAGGEEGQKGKFVVVDEGFGLELEDLLRASAYVLGKSRSGIVYKVVVSGGKGVGGPEVVAVRRLSEAEGDAMWRFKEFEAEVEAIGRVQHPNIVRLRACYYASDEKLLVSDFISNGSLHNALHGLNSPPLSWAARLRIAQEAAKGLMHIHECSNRKYTHGNIRSSKILLDDDLKPYISGFGLSRLVPGTSKSANSASRKQKPSQTIVGSKTSTSSTVMYVAPEAREAGSRFTQKCDVYSFGIVLLEILTGRLPDGGPYNDGKGLEGVVRKVFLEERPLSEVIDPALLHEVHAKKQVVATFHVALSCTELDPEQRPRMRTVCDNLDCIKL</sequence>
<dbReference type="Gene3D" id="1.10.510.10">
    <property type="entry name" value="Transferase(Phosphotransferase) domain 1"/>
    <property type="match status" value="1"/>
</dbReference>
<keyword evidence="8" id="KW-0325">Glycoprotein</keyword>
<keyword evidence="6 10" id="KW-1133">Transmembrane helix</keyword>
<keyword evidence="5" id="KW-0677">Repeat</keyword>
<dbReference type="InterPro" id="IPR011009">
    <property type="entry name" value="Kinase-like_dom_sf"/>
</dbReference>
<keyword evidence="12" id="KW-0808">Transferase</keyword>
<evidence type="ECO:0000313" key="12">
    <source>
        <dbReference type="EMBL" id="KAL0334206.1"/>
    </source>
</evidence>
<evidence type="ECO:0000256" key="3">
    <source>
        <dbReference type="ARBA" id="ARBA00022692"/>
    </source>
</evidence>
<evidence type="ECO:0000256" key="2">
    <source>
        <dbReference type="ARBA" id="ARBA00022614"/>
    </source>
</evidence>
<dbReference type="Gene3D" id="3.30.200.20">
    <property type="entry name" value="Phosphorylase Kinase, domain 1"/>
    <property type="match status" value="1"/>
</dbReference>
<dbReference type="Pfam" id="PF08263">
    <property type="entry name" value="LRRNT_2"/>
    <property type="match status" value="1"/>
</dbReference>
<accession>A0AAW2MUP6</accession>
<dbReference type="InterPro" id="IPR032675">
    <property type="entry name" value="LRR_dom_sf"/>
</dbReference>
<comment type="subcellular location">
    <subcellularLocation>
        <location evidence="1">Membrane</location>
        <topology evidence="1">Single-pass type I membrane protein</topology>
    </subcellularLocation>
</comment>
<protein>
    <submittedName>
        <fullName evidence="12">Receptor protein kinase-like protein ZAR1</fullName>
    </submittedName>
</protein>
<evidence type="ECO:0000256" key="9">
    <source>
        <dbReference type="SAM" id="MobiDB-lite"/>
    </source>
</evidence>
<dbReference type="SUPFAM" id="SSF52058">
    <property type="entry name" value="L domain-like"/>
    <property type="match status" value="1"/>
</dbReference>
<evidence type="ECO:0000256" key="10">
    <source>
        <dbReference type="SAM" id="Phobius"/>
    </source>
</evidence>
<evidence type="ECO:0000256" key="1">
    <source>
        <dbReference type="ARBA" id="ARBA00004479"/>
    </source>
</evidence>
<evidence type="ECO:0000256" key="4">
    <source>
        <dbReference type="ARBA" id="ARBA00022729"/>
    </source>
</evidence>
<dbReference type="InterPro" id="IPR001245">
    <property type="entry name" value="Ser-Thr/Tyr_kinase_cat_dom"/>
</dbReference>
<proteinExistence type="predicted"/>
<comment type="caution">
    <text evidence="12">The sequence shown here is derived from an EMBL/GenBank/DDBJ whole genome shotgun (WGS) entry which is preliminary data.</text>
</comment>
<dbReference type="EMBL" id="JACGWK010000009">
    <property type="protein sequence ID" value="KAL0334206.1"/>
    <property type="molecule type" value="Genomic_DNA"/>
</dbReference>
<dbReference type="Gene3D" id="3.80.10.10">
    <property type="entry name" value="Ribonuclease Inhibitor"/>
    <property type="match status" value="1"/>
</dbReference>
<feature type="region of interest" description="Disordered" evidence="9">
    <location>
        <begin position="480"/>
        <end position="501"/>
    </location>
</feature>
<dbReference type="Pfam" id="PF07714">
    <property type="entry name" value="PK_Tyr_Ser-Thr"/>
    <property type="match status" value="1"/>
</dbReference>
<reference evidence="12" key="2">
    <citation type="journal article" date="2024" name="Plant">
        <title>Genomic evolution and insights into agronomic trait innovations of Sesamum species.</title>
        <authorList>
            <person name="Miao H."/>
            <person name="Wang L."/>
            <person name="Qu L."/>
            <person name="Liu H."/>
            <person name="Sun Y."/>
            <person name="Le M."/>
            <person name="Wang Q."/>
            <person name="Wei S."/>
            <person name="Zheng Y."/>
            <person name="Lin W."/>
            <person name="Duan Y."/>
            <person name="Cao H."/>
            <person name="Xiong S."/>
            <person name="Wang X."/>
            <person name="Wei L."/>
            <person name="Li C."/>
            <person name="Ma Q."/>
            <person name="Ju M."/>
            <person name="Zhao R."/>
            <person name="Li G."/>
            <person name="Mu C."/>
            <person name="Tian Q."/>
            <person name="Mei H."/>
            <person name="Zhang T."/>
            <person name="Gao T."/>
            <person name="Zhang H."/>
        </authorList>
    </citation>
    <scope>NUCLEOTIDE SEQUENCE</scope>
    <source>
        <strain evidence="12">G01</strain>
    </source>
</reference>
<dbReference type="AlphaFoldDB" id="A0AAW2MUP6"/>
<dbReference type="PANTHER" id="PTHR48007">
    <property type="entry name" value="LEUCINE-RICH REPEAT RECEPTOR-LIKE PROTEIN KINASE PXC1"/>
    <property type="match status" value="1"/>
</dbReference>
<organism evidence="12">
    <name type="scientific">Sesamum angustifolium</name>
    <dbReference type="NCBI Taxonomy" id="2727405"/>
    <lineage>
        <taxon>Eukaryota</taxon>
        <taxon>Viridiplantae</taxon>
        <taxon>Streptophyta</taxon>
        <taxon>Embryophyta</taxon>
        <taxon>Tracheophyta</taxon>
        <taxon>Spermatophyta</taxon>
        <taxon>Magnoliopsida</taxon>
        <taxon>eudicotyledons</taxon>
        <taxon>Gunneridae</taxon>
        <taxon>Pentapetalae</taxon>
        <taxon>asterids</taxon>
        <taxon>lamiids</taxon>
        <taxon>Lamiales</taxon>
        <taxon>Pedaliaceae</taxon>
        <taxon>Sesamum</taxon>
    </lineage>
</organism>
<dbReference type="FunFam" id="3.80.10.10:FF:000077">
    <property type="entry name" value="LRR receptor-like serine/threonine-protein kinase ERL1"/>
    <property type="match status" value="1"/>
</dbReference>
<keyword evidence="12" id="KW-0675">Receptor</keyword>
<feature type="transmembrane region" description="Helical" evidence="10">
    <location>
        <begin position="249"/>
        <end position="272"/>
    </location>
</feature>
<keyword evidence="4" id="KW-0732">Signal</keyword>
<dbReference type="GO" id="GO:0005524">
    <property type="term" value="F:ATP binding"/>
    <property type="evidence" value="ECO:0007669"/>
    <property type="project" value="InterPro"/>
</dbReference>
<keyword evidence="2" id="KW-0433">Leucine-rich repeat</keyword>
<keyword evidence="12" id="KW-0418">Kinase</keyword>
<feature type="transmembrane region" description="Helical" evidence="10">
    <location>
        <begin position="7"/>
        <end position="27"/>
    </location>
</feature>